<dbReference type="OrthoDB" id="2492635at2759"/>
<keyword evidence="2" id="KW-1185">Reference proteome</keyword>
<dbReference type="Proteomes" id="UP000789405">
    <property type="component" value="Unassembled WGS sequence"/>
</dbReference>
<reference evidence="1" key="1">
    <citation type="submission" date="2021-06" db="EMBL/GenBank/DDBJ databases">
        <authorList>
            <person name="Kallberg Y."/>
            <person name="Tangrot J."/>
            <person name="Rosling A."/>
        </authorList>
    </citation>
    <scope>NUCLEOTIDE SEQUENCE</scope>
    <source>
        <strain evidence="1">MA453B</strain>
    </source>
</reference>
<dbReference type="EMBL" id="CAJVPY010018755">
    <property type="protein sequence ID" value="CAG8768471.1"/>
    <property type="molecule type" value="Genomic_DNA"/>
</dbReference>
<gene>
    <name evidence="1" type="ORF">DERYTH_LOCUS18461</name>
</gene>
<sequence length="116" mass="13420">MPKLKNNLCQLSKKESFNFHTVLFTTNNETILTRKSIRESNFTESSYTTDDGFVIKDAQKNSFSSIYITKQNGTIVENNIFFSNEELQIDDSDNDSDLITEEEALFNIELYKNINN</sequence>
<organism evidence="1 2">
    <name type="scientific">Dentiscutata erythropus</name>
    <dbReference type="NCBI Taxonomy" id="1348616"/>
    <lineage>
        <taxon>Eukaryota</taxon>
        <taxon>Fungi</taxon>
        <taxon>Fungi incertae sedis</taxon>
        <taxon>Mucoromycota</taxon>
        <taxon>Glomeromycotina</taxon>
        <taxon>Glomeromycetes</taxon>
        <taxon>Diversisporales</taxon>
        <taxon>Gigasporaceae</taxon>
        <taxon>Dentiscutata</taxon>
    </lineage>
</organism>
<name>A0A9N9NX14_9GLOM</name>
<evidence type="ECO:0000313" key="2">
    <source>
        <dbReference type="Proteomes" id="UP000789405"/>
    </source>
</evidence>
<dbReference type="AlphaFoldDB" id="A0A9N9NX14"/>
<comment type="caution">
    <text evidence="1">The sequence shown here is derived from an EMBL/GenBank/DDBJ whole genome shotgun (WGS) entry which is preliminary data.</text>
</comment>
<proteinExistence type="predicted"/>
<accession>A0A9N9NX14</accession>
<evidence type="ECO:0000313" key="1">
    <source>
        <dbReference type="EMBL" id="CAG8768471.1"/>
    </source>
</evidence>
<protein>
    <submittedName>
        <fullName evidence="1">26986_t:CDS:1</fullName>
    </submittedName>
</protein>